<comment type="caution">
    <text evidence="2">The sequence shown here is derived from an EMBL/GenBank/DDBJ whole genome shotgun (WGS) entry which is preliminary data.</text>
</comment>
<gene>
    <name evidence="2" type="ORF">COLO4_03494</name>
</gene>
<proteinExistence type="predicted"/>
<feature type="region of interest" description="Disordered" evidence="1">
    <location>
        <begin position="1"/>
        <end position="75"/>
    </location>
</feature>
<accession>A0A1R3KYD8</accession>
<feature type="compositionally biased region" description="Polar residues" evidence="1">
    <location>
        <begin position="1"/>
        <end position="10"/>
    </location>
</feature>
<dbReference type="AlphaFoldDB" id="A0A1R3KYD8"/>
<feature type="compositionally biased region" description="Low complexity" evidence="1">
    <location>
        <begin position="31"/>
        <end position="72"/>
    </location>
</feature>
<evidence type="ECO:0000256" key="1">
    <source>
        <dbReference type="SAM" id="MobiDB-lite"/>
    </source>
</evidence>
<protein>
    <submittedName>
        <fullName evidence="2">Uncharacterized protein</fullName>
    </submittedName>
</protein>
<sequence length="285" mass="31772">MGGVPSSSNPLHHRPERPRMFGTPPIPQNVPHSASMAHSHAAAAHPSHPSTQPNISSGIQGISSSGKPSSPNARHGSVFLDLQLQLKEATNVTGCSMHECTEFSRISRDVSVMHFVNIDDAKEEFYYDCQDHSNILKPSKMLLQNDGGYLFYEHKIQSLEEWTKIMKASCLEKLNPSNINLPPKIWWNYINPYLKDVFKDIREGIWFCFDEGHGVDKFFVKENGIDSATEEVSFSGLVKPYVKSSNKPTLSQQIAKFRDSPSFVINAGGCDCVEVVVPEYSDDSN</sequence>
<name>A0A1R3KYD8_9ROSI</name>
<dbReference type="EMBL" id="AWUE01009935">
    <property type="protein sequence ID" value="OMP12048.1"/>
    <property type="molecule type" value="Genomic_DNA"/>
</dbReference>
<reference evidence="3" key="1">
    <citation type="submission" date="2013-09" db="EMBL/GenBank/DDBJ databases">
        <title>Corchorus olitorius genome sequencing.</title>
        <authorList>
            <person name="Alam M."/>
            <person name="Haque M.S."/>
            <person name="Islam M.S."/>
            <person name="Emdad E.M."/>
            <person name="Islam M.M."/>
            <person name="Ahmed B."/>
            <person name="Halim A."/>
            <person name="Hossen Q.M.M."/>
            <person name="Hossain M.Z."/>
            <person name="Ahmed R."/>
            <person name="Khan M.M."/>
            <person name="Islam R."/>
            <person name="Rashid M.M."/>
            <person name="Khan S.A."/>
            <person name="Rahman M.S."/>
            <person name="Alam M."/>
            <person name="Yahiya A.S."/>
            <person name="Khan M.S."/>
            <person name="Azam M.S."/>
            <person name="Haque T."/>
            <person name="Lashkar M.Z.H."/>
            <person name="Akhand A.I."/>
            <person name="Morshed G."/>
            <person name="Roy S."/>
            <person name="Uddin K.S."/>
            <person name="Rabeya T."/>
            <person name="Hossain A.S."/>
            <person name="Chowdhury A."/>
            <person name="Snigdha A.R."/>
            <person name="Mortoza M.S."/>
            <person name="Matin S.A."/>
            <person name="Hoque S.M.E."/>
            <person name="Islam M.K."/>
            <person name="Roy D.K."/>
            <person name="Haider R."/>
            <person name="Moosa M.M."/>
            <person name="Elias S.M."/>
            <person name="Hasan A.M."/>
            <person name="Jahan S."/>
            <person name="Shafiuddin M."/>
            <person name="Mahmood N."/>
            <person name="Shommy N.S."/>
        </authorList>
    </citation>
    <scope>NUCLEOTIDE SEQUENCE [LARGE SCALE GENOMIC DNA]</scope>
    <source>
        <strain evidence="3">cv. O-4</strain>
    </source>
</reference>
<evidence type="ECO:0000313" key="2">
    <source>
        <dbReference type="EMBL" id="OMP12048.1"/>
    </source>
</evidence>
<keyword evidence="3" id="KW-1185">Reference proteome</keyword>
<dbReference type="Proteomes" id="UP000187203">
    <property type="component" value="Unassembled WGS sequence"/>
</dbReference>
<organism evidence="2 3">
    <name type="scientific">Corchorus olitorius</name>
    <dbReference type="NCBI Taxonomy" id="93759"/>
    <lineage>
        <taxon>Eukaryota</taxon>
        <taxon>Viridiplantae</taxon>
        <taxon>Streptophyta</taxon>
        <taxon>Embryophyta</taxon>
        <taxon>Tracheophyta</taxon>
        <taxon>Spermatophyta</taxon>
        <taxon>Magnoliopsida</taxon>
        <taxon>eudicotyledons</taxon>
        <taxon>Gunneridae</taxon>
        <taxon>Pentapetalae</taxon>
        <taxon>rosids</taxon>
        <taxon>malvids</taxon>
        <taxon>Malvales</taxon>
        <taxon>Malvaceae</taxon>
        <taxon>Grewioideae</taxon>
        <taxon>Apeibeae</taxon>
        <taxon>Corchorus</taxon>
    </lineage>
</organism>
<evidence type="ECO:0000313" key="3">
    <source>
        <dbReference type="Proteomes" id="UP000187203"/>
    </source>
</evidence>